<evidence type="ECO:0000313" key="1">
    <source>
        <dbReference type="EMBL" id="CAB4557097.1"/>
    </source>
</evidence>
<accession>A0A6J6D023</accession>
<dbReference type="EMBL" id="CAEZSV010000153">
    <property type="protein sequence ID" value="CAB4557097.1"/>
    <property type="molecule type" value="Genomic_DNA"/>
</dbReference>
<proteinExistence type="predicted"/>
<protein>
    <submittedName>
        <fullName evidence="1">Unannotated protein</fullName>
    </submittedName>
</protein>
<sequence length="68" mass="6363">MVFGVTIGEAAGDGLDIAGALLFNLLPDGVGVAEVDADADADGAGAGAAGASTALPTASTCRNRSSAV</sequence>
<name>A0A6J6D023_9ZZZZ</name>
<organism evidence="1">
    <name type="scientific">freshwater metagenome</name>
    <dbReference type="NCBI Taxonomy" id="449393"/>
    <lineage>
        <taxon>unclassified sequences</taxon>
        <taxon>metagenomes</taxon>
        <taxon>ecological metagenomes</taxon>
    </lineage>
</organism>
<dbReference type="AlphaFoldDB" id="A0A6J6D023"/>
<reference evidence="1" key="1">
    <citation type="submission" date="2020-05" db="EMBL/GenBank/DDBJ databases">
        <authorList>
            <person name="Chiriac C."/>
            <person name="Salcher M."/>
            <person name="Ghai R."/>
            <person name="Kavagutti S V."/>
        </authorList>
    </citation>
    <scope>NUCLEOTIDE SEQUENCE</scope>
</reference>
<gene>
    <name evidence="1" type="ORF">UFOPK1506_00827</name>
</gene>